<dbReference type="Proteomes" id="UP000008983">
    <property type="component" value="Unassembled WGS sequence"/>
</dbReference>
<gene>
    <name evidence="2" type="ORF">IMG5_021090</name>
</gene>
<dbReference type="GeneID" id="14910384"/>
<evidence type="ECO:0008006" key="4">
    <source>
        <dbReference type="Google" id="ProtNLM"/>
    </source>
</evidence>
<dbReference type="RefSeq" id="XP_004039498.1">
    <property type="nucleotide sequence ID" value="XM_004039450.1"/>
</dbReference>
<feature type="transmembrane region" description="Helical" evidence="1">
    <location>
        <begin position="213"/>
        <end position="229"/>
    </location>
</feature>
<feature type="transmembrane region" description="Helical" evidence="1">
    <location>
        <begin position="110"/>
        <end position="133"/>
    </location>
</feature>
<keyword evidence="3" id="KW-1185">Reference proteome</keyword>
<organism evidence="2 3">
    <name type="scientific">Ichthyophthirius multifiliis</name>
    <name type="common">White spot disease agent</name>
    <name type="synonym">Ich</name>
    <dbReference type="NCBI Taxonomy" id="5932"/>
    <lineage>
        <taxon>Eukaryota</taxon>
        <taxon>Sar</taxon>
        <taxon>Alveolata</taxon>
        <taxon>Ciliophora</taxon>
        <taxon>Intramacronucleata</taxon>
        <taxon>Oligohymenophorea</taxon>
        <taxon>Hymenostomatida</taxon>
        <taxon>Ophryoglenina</taxon>
        <taxon>Ichthyophthirius</taxon>
    </lineage>
</organism>
<evidence type="ECO:0000313" key="2">
    <source>
        <dbReference type="EMBL" id="EGR34194.1"/>
    </source>
</evidence>
<accession>G0QKS2</accession>
<evidence type="ECO:0000256" key="1">
    <source>
        <dbReference type="SAM" id="Phobius"/>
    </source>
</evidence>
<protein>
    <recommendedName>
        <fullName evidence="4">Transmembrane protein</fullName>
    </recommendedName>
</protein>
<dbReference type="AlphaFoldDB" id="G0QKS2"/>
<reference evidence="2 3" key="1">
    <citation type="submission" date="2011-07" db="EMBL/GenBank/DDBJ databases">
        <authorList>
            <person name="Coyne R."/>
            <person name="Brami D."/>
            <person name="Johnson J."/>
            <person name="Hostetler J."/>
            <person name="Hannick L."/>
            <person name="Clark T."/>
            <person name="Cassidy-Hanley D."/>
            <person name="Inman J."/>
        </authorList>
    </citation>
    <scope>NUCLEOTIDE SEQUENCE [LARGE SCALE GENOMIC DNA]</scope>
    <source>
        <strain evidence="2 3">G5</strain>
    </source>
</reference>
<feature type="transmembrane region" description="Helical" evidence="1">
    <location>
        <begin position="63"/>
        <end position="84"/>
    </location>
</feature>
<feature type="transmembrane region" description="Helical" evidence="1">
    <location>
        <begin position="188"/>
        <end position="207"/>
    </location>
</feature>
<dbReference type="InParanoid" id="G0QKS2"/>
<keyword evidence="1" id="KW-1133">Transmembrane helix</keyword>
<sequence>MFRVAFYISSKPKFSKTHICQKRIIQNQKRTIKYKLSTLLTQFNHIQIKYDIRFVIQINQFDINFIFLFFFCKNLSFPLLYILLKLKSYKHIFRILKLCTFEIPHIKINYLYFFIMQTSAFIFLKSSIFKYYISSCSILKLKKWVQNKSSFIRDFLLQIISYLMSCFDTSNDKTSVIFLFIFRKNFKIIFINESIISLFQILILLIIQNFRKNIVLVYIIIFIRSIIFNKEVQIHIIVKSLQQIFIKIFTFRVQSNL</sequence>
<keyword evidence="1" id="KW-0812">Transmembrane</keyword>
<name>G0QKS2_ICHMU</name>
<proteinExistence type="predicted"/>
<dbReference type="EMBL" id="GL983182">
    <property type="protein sequence ID" value="EGR34194.1"/>
    <property type="molecule type" value="Genomic_DNA"/>
</dbReference>
<keyword evidence="1" id="KW-0472">Membrane</keyword>
<evidence type="ECO:0000313" key="3">
    <source>
        <dbReference type="Proteomes" id="UP000008983"/>
    </source>
</evidence>